<dbReference type="InterPro" id="IPR038670">
    <property type="entry name" value="HslJ-like_sf"/>
</dbReference>
<protein>
    <submittedName>
        <fullName evidence="3">META domain-containing protein</fullName>
    </submittedName>
</protein>
<proteinExistence type="predicted"/>
<keyword evidence="4" id="KW-1185">Reference proteome</keyword>
<reference evidence="3" key="1">
    <citation type="submission" date="2020-03" db="EMBL/GenBank/DDBJ databases">
        <title>Psychroflexus Maritimus sp. nov., isolate from marine sediment.</title>
        <authorList>
            <person name="Zhong Y.-L."/>
        </authorList>
    </citation>
    <scope>NUCLEOTIDE SEQUENCE</scope>
    <source>
        <strain evidence="3">C1</strain>
    </source>
</reference>
<gene>
    <name evidence="3" type="ORF">G7034_07305</name>
</gene>
<keyword evidence="1" id="KW-0732">Signal</keyword>
<dbReference type="Proteomes" id="UP000643701">
    <property type="component" value="Unassembled WGS sequence"/>
</dbReference>
<dbReference type="InterPro" id="IPR005184">
    <property type="entry name" value="DUF306_Meta_HslJ"/>
</dbReference>
<dbReference type="Gene3D" id="2.40.128.270">
    <property type="match status" value="1"/>
</dbReference>
<dbReference type="EMBL" id="JAANAS010000050">
    <property type="protein sequence ID" value="NGZ90054.1"/>
    <property type="molecule type" value="Genomic_DNA"/>
</dbReference>
<feature type="chain" id="PRO_5036823895" evidence="1">
    <location>
        <begin position="23"/>
        <end position="142"/>
    </location>
</feature>
<feature type="domain" description="DUF306" evidence="2">
    <location>
        <begin position="31"/>
        <end position="139"/>
    </location>
</feature>
<accession>A0A967AD32</accession>
<dbReference type="RefSeq" id="WP_166400304.1">
    <property type="nucleotide sequence ID" value="NZ_JAANAS010000050.1"/>
</dbReference>
<name>A0A967AD32_9FLAO</name>
<feature type="signal peptide" evidence="1">
    <location>
        <begin position="1"/>
        <end position="22"/>
    </location>
</feature>
<evidence type="ECO:0000256" key="1">
    <source>
        <dbReference type="SAM" id="SignalP"/>
    </source>
</evidence>
<dbReference type="AlphaFoldDB" id="A0A967AD32"/>
<sequence length="142" mass="16238">MKNKTLFLLVLALALISFQCKSTKPGSMYDKDLKEGEFIVNQLNDKQITGHELTFIIDANEKRISGQSSCNTYGVSYEINENGVLDKGFVIATKMYCDNKMKLENEFIKAVGDFIKFEYAEEETKLNLFDEEGNKLIELQKK</sequence>
<dbReference type="Pfam" id="PF03724">
    <property type="entry name" value="META"/>
    <property type="match status" value="1"/>
</dbReference>
<comment type="caution">
    <text evidence="3">The sequence shown here is derived from an EMBL/GenBank/DDBJ whole genome shotgun (WGS) entry which is preliminary data.</text>
</comment>
<evidence type="ECO:0000313" key="4">
    <source>
        <dbReference type="Proteomes" id="UP000643701"/>
    </source>
</evidence>
<organism evidence="3 4">
    <name type="scientific">Psychroflexus maritimus</name>
    <dbReference type="NCBI Taxonomy" id="2714865"/>
    <lineage>
        <taxon>Bacteria</taxon>
        <taxon>Pseudomonadati</taxon>
        <taxon>Bacteroidota</taxon>
        <taxon>Flavobacteriia</taxon>
        <taxon>Flavobacteriales</taxon>
        <taxon>Flavobacteriaceae</taxon>
        <taxon>Psychroflexus</taxon>
    </lineage>
</organism>
<evidence type="ECO:0000313" key="3">
    <source>
        <dbReference type="EMBL" id="NGZ90054.1"/>
    </source>
</evidence>
<evidence type="ECO:0000259" key="2">
    <source>
        <dbReference type="Pfam" id="PF03724"/>
    </source>
</evidence>